<keyword evidence="3" id="KW-1185">Reference proteome</keyword>
<sequence length="79" mass="8830">MGLTLTDAKRDVLSLLHEKPRHGYMLAKELGVQGSTIYEHLEQLDDAGYVAGREEGRREVYELTQKGVLTVEAAQLDES</sequence>
<dbReference type="CDD" id="cd00090">
    <property type="entry name" value="HTH_ARSR"/>
    <property type="match status" value="1"/>
</dbReference>
<dbReference type="PROSITE" id="PS50987">
    <property type="entry name" value="HTH_ARSR_2"/>
    <property type="match status" value="1"/>
</dbReference>
<dbReference type="InterPro" id="IPR005149">
    <property type="entry name" value="Tscrpt_reg_PadR_N"/>
</dbReference>
<dbReference type="STRING" id="355548.SAMN04487945_2327"/>
<reference evidence="2 3" key="1">
    <citation type="submission" date="2016-10" db="EMBL/GenBank/DDBJ databases">
        <authorList>
            <person name="de Groot N.N."/>
        </authorList>
    </citation>
    <scope>NUCLEOTIDE SEQUENCE [LARGE SCALE GENOMIC DNA]</scope>
    <source>
        <strain evidence="2 3">CGMCC 1.5337</strain>
    </source>
</reference>
<feature type="domain" description="HTH arsR-type" evidence="1">
    <location>
        <begin position="1"/>
        <end position="79"/>
    </location>
</feature>
<gene>
    <name evidence="2" type="ORF">SAMN04487945_2327</name>
</gene>
<dbReference type="SMART" id="SM00418">
    <property type="entry name" value="HTH_ARSR"/>
    <property type="match status" value="1"/>
</dbReference>
<evidence type="ECO:0000259" key="1">
    <source>
        <dbReference type="PROSITE" id="PS50987"/>
    </source>
</evidence>
<dbReference type="InterPro" id="IPR011991">
    <property type="entry name" value="ArsR-like_HTH"/>
</dbReference>
<dbReference type="Proteomes" id="UP000198518">
    <property type="component" value="Unassembled WGS sequence"/>
</dbReference>
<dbReference type="Pfam" id="PF03551">
    <property type="entry name" value="PadR"/>
    <property type="match status" value="1"/>
</dbReference>
<dbReference type="Gene3D" id="1.10.10.10">
    <property type="entry name" value="Winged helix-like DNA-binding domain superfamily/Winged helix DNA-binding domain"/>
    <property type="match status" value="1"/>
</dbReference>
<accession>A0A1I0Q6G6</accession>
<organism evidence="2 3">
    <name type="scientific">Halobacterium jilantaiense</name>
    <dbReference type="NCBI Taxonomy" id="355548"/>
    <lineage>
        <taxon>Archaea</taxon>
        <taxon>Methanobacteriati</taxon>
        <taxon>Methanobacteriota</taxon>
        <taxon>Stenosarchaea group</taxon>
        <taxon>Halobacteria</taxon>
        <taxon>Halobacteriales</taxon>
        <taxon>Halobacteriaceae</taxon>
        <taxon>Halobacterium</taxon>
    </lineage>
</organism>
<protein>
    <submittedName>
        <fullName evidence="2">Transcriptional regulator PadR-like family protein</fullName>
    </submittedName>
</protein>
<dbReference type="GO" id="GO:0003700">
    <property type="term" value="F:DNA-binding transcription factor activity"/>
    <property type="evidence" value="ECO:0007669"/>
    <property type="project" value="InterPro"/>
</dbReference>
<dbReference type="InterPro" id="IPR036390">
    <property type="entry name" value="WH_DNA-bd_sf"/>
</dbReference>
<evidence type="ECO:0000313" key="3">
    <source>
        <dbReference type="Proteomes" id="UP000198518"/>
    </source>
</evidence>
<dbReference type="AlphaFoldDB" id="A0A1I0Q6G6"/>
<dbReference type="OrthoDB" id="56053at2157"/>
<dbReference type="SUPFAM" id="SSF46785">
    <property type="entry name" value="Winged helix' DNA-binding domain"/>
    <property type="match status" value="1"/>
</dbReference>
<proteinExistence type="predicted"/>
<dbReference type="InterPro" id="IPR001845">
    <property type="entry name" value="HTH_ArsR_DNA-bd_dom"/>
</dbReference>
<dbReference type="EMBL" id="FOJA01000001">
    <property type="protein sequence ID" value="SEW22581.1"/>
    <property type="molecule type" value="Genomic_DNA"/>
</dbReference>
<dbReference type="InterPro" id="IPR036388">
    <property type="entry name" value="WH-like_DNA-bd_sf"/>
</dbReference>
<dbReference type="RefSeq" id="WP_089669545.1">
    <property type="nucleotide sequence ID" value="NZ_FOJA01000001.1"/>
</dbReference>
<name>A0A1I0Q6G6_9EURY</name>
<evidence type="ECO:0000313" key="2">
    <source>
        <dbReference type="EMBL" id="SEW22581.1"/>
    </source>
</evidence>